<feature type="non-terminal residue" evidence="7">
    <location>
        <position position="1"/>
    </location>
</feature>
<evidence type="ECO:0000259" key="6">
    <source>
        <dbReference type="Pfam" id="PF00384"/>
    </source>
</evidence>
<keyword evidence="4" id="KW-0411">Iron-sulfur</keyword>
<keyword evidence="4" id="KW-0479">Metal-binding</keyword>
<dbReference type="GO" id="GO:0009061">
    <property type="term" value="P:anaerobic respiration"/>
    <property type="evidence" value="ECO:0007669"/>
    <property type="project" value="TreeGrafter"/>
</dbReference>
<gene>
    <name evidence="7" type="ORF">S12H4_36238</name>
</gene>
<dbReference type="EMBL" id="BARW01021589">
    <property type="protein sequence ID" value="GAI89833.1"/>
    <property type="molecule type" value="Genomic_DNA"/>
</dbReference>
<comment type="cofactor">
    <cofactor evidence="1">
        <name>[4Fe-4S] cluster</name>
        <dbReference type="ChEBI" id="CHEBI:49883"/>
    </cofactor>
</comment>
<evidence type="ECO:0000256" key="5">
    <source>
        <dbReference type="ARBA" id="ARBA00023002"/>
    </source>
</evidence>
<dbReference type="GO" id="GO:0030151">
    <property type="term" value="F:molybdenum ion binding"/>
    <property type="evidence" value="ECO:0007669"/>
    <property type="project" value="TreeGrafter"/>
</dbReference>
<protein>
    <recommendedName>
        <fullName evidence="6">Molybdopterin oxidoreductase domain-containing protein</fullName>
    </recommendedName>
</protein>
<evidence type="ECO:0000256" key="4">
    <source>
        <dbReference type="ARBA" id="ARBA00022485"/>
    </source>
</evidence>
<dbReference type="SUPFAM" id="SSF53706">
    <property type="entry name" value="Formate dehydrogenase/DMSO reductase, domains 1-3"/>
    <property type="match status" value="1"/>
</dbReference>
<feature type="non-terminal residue" evidence="7">
    <location>
        <position position="269"/>
    </location>
</feature>
<evidence type="ECO:0000313" key="7">
    <source>
        <dbReference type="EMBL" id="GAI89833.1"/>
    </source>
</evidence>
<keyword evidence="5" id="KW-0560">Oxidoreductase</keyword>
<evidence type="ECO:0000256" key="3">
    <source>
        <dbReference type="ARBA" id="ARBA00010312"/>
    </source>
</evidence>
<dbReference type="GO" id="GO:0009055">
    <property type="term" value="F:electron transfer activity"/>
    <property type="evidence" value="ECO:0007669"/>
    <property type="project" value="TreeGrafter"/>
</dbReference>
<evidence type="ECO:0000256" key="1">
    <source>
        <dbReference type="ARBA" id="ARBA00001966"/>
    </source>
</evidence>
<sequence length="269" mass="29819">LGNMGVAGGGINALRGTSNVQGSTDMCLLAHILPGYLNVPMEGDTDLETYIKRSGKNTDATITPQGLAGDKSSNWWGNSNKYVVSLLKAWYGNAATKYNDFCFHNLPKCDPTKNYTHIGMFEAMGEGKIKGLWVWGQNPAVGGPNSNGEREALGNLDWLVVTDIWMNETAEFWKRPWVNPPDIKTEVFVLPAACSYEKEGSISNSGRWAQWRYKAMEPPEEAMPDLEIMNLLMLKLKELYEADKAAPGRESITDLEWNYGAITADMVAR</sequence>
<organism evidence="7">
    <name type="scientific">marine sediment metagenome</name>
    <dbReference type="NCBI Taxonomy" id="412755"/>
    <lineage>
        <taxon>unclassified sequences</taxon>
        <taxon>metagenomes</taxon>
        <taxon>ecological metagenomes</taxon>
    </lineage>
</organism>
<evidence type="ECO:0000256" key="2">
    <source>
        <dbReference type="ARBA" id="ARBA00004196"/>
    </source>
</evidence>
<dbReference type="GO" id="GO:0030313">
    <property type="term" value="C:cell envelope"/>
    <property type="evidence" value="ECO:0007669"/>
    <property type="project" value="UniProtKB-SubCell"/>
</dbReference>
<reference evidence="7" key="1">
    <citation type="journal article" date="2014" name="Front. Microbiol.">
        <title>High frequency of phylogenetically diverse reductive dehalogenase-homologous genes in deep subseafloor sedimentary metagenomes.</title>
        <authorList>
            <person name="Kawai M."/>
            <person name="Futagami T."/>
            <person name="Toyoda A."/>
            <person name="Takaki Y."/>
            <person name="Nishi S."/>
            <person name="Hori S."/>
            <person name="Arai W."/>
            <person name="Tsubouchi T."/>
            <person name="Morono Y."/>
            <person name="Uchiyama I."/>
            <person name="Ito T."/>
            <person name="Fujiyama A."/>
            <person name="Inagaki F."/>
            <person name="Takami H."/>
        </authorList>
    </citation>
    <scope>NUCLEOTIDE SEQUENCE</scope>
    <source>
        <strain evidence="7">Expedition CK06-06</strain>
    </source>
</reference>
<keyword evidence="4" id="KW-0004">4Fe-4S</keyword>
<dbReference type="AlphaFoldDB" id="X1SA29"/>
<dbReference type="Gene3D" id="3.40.50.740">
    <property type="match status" value="2"/>
</dbReference>
<dbReference type="PANTHER" id="PTHR43598:SF1">
    <property type="entry name" value="FORMATE DEHYDROGENASE-O MAJOR SUBUNIT"/>
    <property type="match status" value="1"/>
</dbReference>
<comment type="subcellular location">
    <subcellularLocation>
        <location evidence="2">Cell envelope</location>
    </subcellularLocation>
</comment>
<dbReference type="GO" id="GO:0051539">
    <property type="term" value="F:4 iron, 4 sulfur cluster binding"/>
    <property type="evidence" value="ECO:0007669"/>
    <property type="project" value="UniProtKB-KW"/>
</dbReference>
<dbReference type="Gene3D" id="3.40.228.10">
    <property type="entry name" value="Dimethylsulfoxide Reductase, domain 2"/>
    <property type="match status" value="1"/>
</dbReference>
<keyword evidence="4" id="KW-0408">Iron</keyword>
<name>X1SA29_9ZZZZ</name>
<dbReference type="InterPro" id="IPR006656">
    <property type="entry name" value="Mopterin_OxRdtase"/>
</dbReference>
<accession>X1SA29</accession>
<dbReference type="PANTHER" id="PTHR43598">
    <property type="entry name" value="TUNGSTEN-CONTAINING FORMYLMETHANOFURAN DEHYDROGENASE 2 SUBUNIT B"/>
    <property type="match status" value="1"/>
</dbReference>
<comment type="caution">
    <text evidence="7">The sequence shown here is derived from an EMBL/GenBank/DDBJ whole genome shotgun (WGS) entry which is preliminary data.</text>
</comment>
<feature type="domain" description="Molybdopterin oxidoreductase" evidence="6">
    <location>
        <begin position="111"/>
        <end position="232"/>
    </location>
</feature>
<comment type="similarity">
    <text evidence="3">Belongs to the prokaryotic molybdopterin-containing oxidoreductase family.</text>
</comment>
<dbReference type="Pfam" id="PF00384">
    <property type="entry name" value="Molybdopterin"/>
    <property type="match status" value="1"/>
</dbReference>
<proteinExistence type="inferred from homology"/>
<dbReference type="GO" id="GO:0016491">
    <property type="term" value="F:oxidoreductase activity"/>
    <property type="evidence" value="ECO:0007669"/>
    <property type="project" value="UniProtKB-KW"/>
</dbReference>